<keyword evidence="6" id="KW-1003">Cell membrane</keyword>
<keyword evidence="5" id="KW-0046">Antibiotic resistance</keyword>
<comment type="caution">
    <text evidence="8">The sequence shown here is derived from an EMBL/GenBank/DDBJ whole genome shotgun (WGS) entry which is preliminary data.</text>
</comment>
<proteinExistence type="inferred from homology"/>
<evidence type="ECO:0000256" key="2">
    <source>
        <dbReference type="ARBA" id="ARBA00022692"/>
    </source>
</evidence>
<evidence type="ECO:0000313" key="8">
    <source>
        <dbReference type="EMBL" id="MBG6068124.1"/>
    </source>
</evidence>
<dbReference type="PANTHER" id="PTHR43229">
    <property type="entry name" value="NODULATION PROTEIN J"/>
    <property type="match status" value="1"/>
</dbReference>
<comment type="similarity">
    <text evidence="6">Belongs to the ABC-2 integral membrane protein family.</text>
</comment>
<dbReference type="RefSeq" id="WP_196928492.1">
    <property type="nucleotide sequence ID" value="NZ_JADOTX010000001.1"/>
</dbReference>
<protein>
    <recommendedName>
        <fullName evidence="6">Transport permease protein</fullName>
    </recommendedName>
</protein>
<evidence type="ECO:0000256" key="6">
    <source>
        <dbReference type="RuleBase" id="RU361157"/>
    </source>
</evidence>
<evidence type="ECO:0000256" key="4">
    <source>
        <dbReference type="ARBA" id="ARBA00023136"/>
    </source>
</evidence>
<name>A0ABS0JMG4_9ACTN</name>
<dbReference type="Pfam" id="PF01061">
    <property type="entry name" value="ABC2_membrane"/>
    <property type="match status" value="1"/>
</dbReference>
<dbReference type="InterPro" id="IPR047817">
    <property type="entry name" value="ABC2_TM_bact-type"/>
</dbReference>
<dbReference type="InterPro" id="IPR051784">
    <property type="entry name" value="Nod_factor_ABC_transporter"/>
</dbReference>
<keyword evidence="4 6" id="KW-0472">Membrane</keyword>
<feature type="transmembrane region" description="Helical" evidence="6">
    <location>
        <begin position="263"/>
        <end position="282"/>
    </location>
</feature>
<sequence length="290" mass="31071">MTITHADRMPVAFVPAQPLDTRAAGVRRNLGAIGMLWRREVIRLTRNRLRVVMGLVTPLMFIVVLGTGLEAVGGDAVVMEHYRTFLFPGMLMMAVQSPAMGVGISIVWDRQSGFLRQTLAAPVRRISLLIGLCLGGATTGALYAFLVLLVAPYAGMSYSPGLLLGLAVAALIAFTFTALGILAAVTIRSVDTFEVVVSLALTPLLFLSGAVFPPNGLPGWLGTLVLINPLTYAIDATRRVLPGDFFLDGMSQSPQLWGWTPPVWAELLMITTLALGTLSVAAHRFAKAQQ</sequence>
<feature type="domain" description="ABC transmembrane type-2" evidence="7">
    <location>
        <begin position="49"/>
        <end position="288"/>
    </location>
</feature>
<feature type="transmembrane region" description="Helical" evidence="6">
    <location>
        <begin position="192"/>
        <end position="212"/>
    </location>
</feature>
<evidence type="ECO:0000256" key="1">
    <source>
        <dbReference type="ARBA" id="ARBA00004141"/>
    </source>
</evidence>
<accession>A0ABS0JMG4</accession>
<dbReference type="PROSITE" id="PS51012">
    <property type="entry name" value="ABC_TM2"/>
    <property type="match status" value="1"/>
</dbReference>
<evidence type="ECO:0000256" key="3">
    <source>
        <dbReference type="ARBA" id="ARBA00022989"/>
    </source>
</evidence>
<feature type="transmembrane region" description="Helical" evidence="6">
    <location>
        <begin position="162"/>
        <end position="185"/>
    </location>
</feature>
<dbReference type="PANTHER" id="PTHR43229:SF2">
    <property type="entry name" value="NODULATION PROTEIN J"/>
    <property type="match status" value="1"/>
</dbReference>
<evidence type="ECO:0000313" key="9">
    <source>
        <dbReference type="Proteomes" id="UP000614915"/>
    </source>
</evidence>
<gene>
    <name evidence="8" type="ORF">IW248_004411</name>
</gene>
<dbReference type="EMBL" id="JADOTX010000001">
    <property type="protein sequence ID" value="MBG6068124.1"/>
    <property type="molecule type" value="Genomic_DNA"/>
</dbReference>
<reference evidence="8 9" key="1">
    <citation type="submission" date="2020-11" db="EMBL/GenBank/DDBJ databases">
        <title>Sequencing the genomes of 1000 actinobacteria strains.</title>
        <authorList>
            <person name="Klenk H.-P."/>
        </authorList>
    </citation>
    <scope>NUCLEOTIDE SEQUENCE [LARGE SCALE GENOMIC DNA]</scope>
    <source>
        <strain evidence="8 9">DSM 101692</strain>
    </source>
</reference>
<feature type="transmembrane region" description="Helical" evidence="6">
    <location>
        <begin position="128"/>
        <end position="150"/>
    </location>
</feature>
<dbReference type="PRINTS" id="PR00164">
    <property type="entry name" value="ABC2TRNSPORT"/>
</dbReference>
<dbReference type="InterPro" id="IPR013525">
    <property type="entry name" value="ABC2_TM"/>
</dbReference>
<keyword evidence="3 6" id="KW-1133">Transmembrane helix</keyword>
<keyword evidence="2 6" id="KW-0812">Transmembrane</keyword>
<comment type="subcellular location">
    <subcellularLocation>
        <location evidence="6">Cell membrane</location>
        <topology evidence="6">Multi-pass membrane protein</topology>
    </subcellularLocation>
    <subcellularLocation>
        <location evidence="1">Membrane</location>
        <topology evidence="1">Multi-pass membrane protein</topology>
    </subcellularLocation>
</comment>
<feature type="transmembrane region" description="Helical" evidence="6">
    <location>
        <begin position="51"/>
        <end position="73"/>
    </location>
</feature>
<evidence type="ECO:0000256" key="5">
    <source>
        <dbReference type="ARBA" id="ARBA00023251"/>
    </source>
</evidence>
<dbReference type="InterPro" id="IPR000412">
    <property type="entry name" value="ABC_2_transport"/>
</dbReference>
<organism evidence="8 9">
    <name type="scientific">Micromonospora ureilytica</name>
    <dbReference type="NCBI Taxonomy" id="709868"/>
    <lineage>
        <taxon>Bacteria</taxon>
        <taxon>Bacillati</taxon>
        <taxon>Actinomycetota</taxon>
        <taxon>Actinomycetes</taxon>
        <taxon>Micromonosporales</taxon>
        <taxon>Micromonosporaceae</taxon>
        <taxon>Micromonospora</taxon>
    </lineage>
</organism>
<evidence type="ECO:0000259" key="7">
    <source>
        <dbReference type="PROSITE" id="PS51012"/>
    </source>
</evidence>
<feature type="transmembrane region" description="Helical" evidence="6">
    <location>
        <begin position="85"/>
        <end position="108"/>
    </location>
</feature>
<keyword evidence="9" id="KW-1185">Reference proteome</keyword>
<dbReference type="Proteomes" id="UP000614915">
    <property type="component" value="Unassembled WGS sequence"/>
</dbReference>
<dbReference type="PIRSF" id="PIRSF006648">
    <property type="entry name" value="DrrB"/>
    <property type="match status" value="1"/>
</dbReference>
<keyword evidence="6" id="KW-0813">Transport</keyword>